<dbReference type="Pfam" id="PF02333">
    <property type="entry name" value="Phytase"/>
    <property type="match status" value="1"/>
</dbReference>
<evidence type="ECO:0000256" key="1">
    <source>
        <dbReference type="SAM" id="SignalP"/>
    </source>
</evidence>
<dbReference type="EMBL" id="CP040558">
    <property type="protein sequence ID" value="QCU74969.1"/>
    <property type="molecule type" value="Genomic_DNA"/>
</dbReference>
<dbReference type="PROSITE" id="PS51662">
    <property type="entry name" value="BP_PHYTASE"/>
    <property type="match status" value="2"/>
</dbReference>
<feature type="chain" id="PRO_5020367726" evidence="1">
    <location>
        <begin position="31"/>
        <end position="660"/>
    </location>
</feature>
<feature type="domain" description="BPP" evidence="2">
    <location>
        <begin position="330"/>
        <end position="659"/>
    </location>
</feature>
<sequence>MNFKLKTSISLIVSSLVLSTLSACSNSNMATNTAVKNTSDKVVINSTEFGPTDNMQGSQAAWLNNNNWLLASESKGLVLVESETQQSRIIKKGNFEALAVTKLTAHSFLVATIDNNQDNVVIFKLEHTQSGWDTIELTRINPPQAQPDTVCLFANKASESISAFVPDVRGLITETIIFDTANNKAVNVNVREFSGVSEASGCAVSTTTNTLYVSESEVGIWAINANAESQADKKPIALVAPFGKLHSELGAISASQDGIIWFTSTKNNTVYAYDPISKILNNWMLNGDLSLESVAVNYTSNNAATAVLYNDETGAYIKSTLPVTPIKKSLKTNTQSITQIKASAQTVPVQAFGDAADDPAIWVNPKDAANSLILGTDKRRGLMVYSLNGKLEQSLEVGRLNNVDLRQNSTIKNSTNTLITASNRTLNGISVFTVQANNSVKYIADIPTNLDEIYGLCMYSSNTGNYVFVNDKSGLYQQYKISENNEKITGKLVREFNLPSQPEGCSADDELGQLFVGEEDAGIWFIGAEPTAGSTPVMLQGINEQLVGDVEGMEIYHSDKTRYLVVSSQGDNSYVLYKIKNGTAGIKTPSLEFAGKFSVISDLVNGIDGTSETDGLTVTAKSLPGYPEGILVVQDGYNRMPQQPQNFKIIDWREVKKAIK</sequence>
<dbReference type="Proteomes" id="UP000310065">
    <property type="component" value="Chromosome L1"/>
</dbReference>
<name>A0A4P9J2P2_9GAMM</name>
<dbReference type="PROSITE" id="PS51257">
    <property type="entry name" value="PROKAR_LIPOPROTEIN"/>
    <property type="match status" value="1"/>
</dbReference>
<protein>
    <submittedName>
        <fullName evidence="3">Phytase</fullName>
    </submittedName>
</protein>
<dbReference type="GO" id="GO:0016158">
    <property type="term" value="F:inositol hexakisphosphate 3-phosphatase activity"/>
    <property type="evidence" value="ECO:0007669"/>
    <property type="project" value="InterPro"/>
</dbReference>
<dbReference type="RefSeq" id="WP_138489507.1">
    <property type="nucleotide sequence ID" value="NZ_CP040558.1"/>
</dbReference>
<dbReference type="AlphaFoldDB" id="A0A4P9J2P2"/>
<dbReference type="KEGG" id="pdv:FFU37_11115"/>
<feature type="signal peptide" evidence="1">
    <location>
        <begin position="1"/>
        <end position="30"/>
    </location>
</feature>
<proteinExistence type="predicted"/>
<dbReference type="InterPro" id="IPR011042">
    <property type="entry name" value="6-blade_b-propeller_TolB-like"/>
</dbReference>
<dbReference type="SUPFAM" id="SSF50956">
    <property type="entry name" value="Thermostable phytase (3-phytase)"/>
    <property type="match status" value="2"/>
</dbReference>
<accession>A0A4P9J2P2</accession>
<dbReference type="GeneID" id="88776203"/>
<evidence type="ECO:0000259" key="2">
    <source>
        <dbReference type="PROSITE" id="PS51662"/>
    </source>
</evidence>
<dbReference type="Gene3D" id="2.120.10.30">
    <property type="entry name" value="TolB, C-terminal domain"/>
    <property type="match status" value="2"/>
</dbReference>
<reference evidence="3 4" key="1">
    <citation type="submission" date="2019-05" db="EMBL/GenBank/DDBJ databases">
        <title>Complete genome sequence of Pseudoalteromonas sp. 16-SW-7(T) isolated from the Okhotsk Sea, Russia.</title>
        <authorList>
            <person name="Nguyen T.H."/>
            <person name="Nedashkovskaya O.I."/>
            <person name="Kim S.-G."/>
        </authorList>
    </citation>
    <scope>NUCLEOTIDE SEQUENCE [LARGE SCALE GENOMIC DNA]</scope>
    <source>
        <strain evidence="3 4">16-SW-7</strain>
    </source>
</reference>
<gene>
    <name evidence="3" type="ORF">FFU37_11115</name>
</gene>
<dbReference type="InterPro" id="IPR003431">
    <property type="entry name" value="B-propeller_Phytase"/>
</dbReference>
<evidence type="ECO:0000313" key="4">
    <source>
        <dbReference type="Proteomes" id="UP000310065"/>
    </source>
</evidence>
<evidence type="ECO:0000313" key="3">
    <source>
        <dbReference type="EMBL" id="QCU74969.1"/>
    </source>
</evidence>
<keyword evidence="1" id="KW-0732">Signal</keyword>
<feature type="domain" description="BPP" evidence="2">
    <location>
        <begin position="30"/>
        <end position="321"/>
    </location>
</feature>
<organism evidence="3 4">
    <name type="scientific">Pseudoalteromonas distincta</name>
    <dbReference type="NCBI Taxonomy" id="77608"/>
    <lineage>
        <taxon>Bacteria</taxon>
        <taxon>Pseudomonadati</taxon>
        <taxon>Pseudomonadota</taxon>
        <taxon>Gammaproteobacteria</taxon>
        <taxon>Alteromonadales</taxon>
        <taxon>Pseudoalteromonadaceae</taxon>
        <taxon>Pseudoalteromonas</taxon>
    </lineage>
</organism>